<dbReference type="CDD" id="cd11291">
    <property type="entry name" value="gelsolin_S6_like"/>
    <property type="match status" value="1"/>
</dbReference>
<evidence type="ECO:0000256" key="10">
    <source>
        <dbReference type="ARBA" id="ARBA00022737"/>
    </source>
</evidence>
<dbReference type="GeneID" id="117360990"/>
<comment type="subcellular location">
    <subcellularLocation>
        <location evidence="4">Cell projection</location>
        <location evidence="4">Filopodium tip</location>
    </subcellularLocation>
    <subcellularLocation>
        <location evidence="5">Cell projection</location>
        <location evidence="5">Lamellipodium</location>
    </subcellularLocation>
    <subcellularLocation>
        <location evidence="1">Cell projection</location>
        <location evidence="1">Microvillus</location>
    </subcellularLocation>
    <subcellularLocation>
        <location evidence="3">Cell projection</location>
        <location evidence="3">Ruffle</location>
    </subcellularLocation>
    <subcellularLocation>
        <location evidence="2">Cytoplasm</location>
        <location evidence="2">Cytoskeleton</location>
    </subcellularLocation>
</comment>
<evidence type="ECO:0000256" key="6">
    <source>
        <dbReference type="ARBA" id="ARBA00008418"/>
    </source>
</evidence>
<evidence type="ECO:0000256" key="12">
    <source>
        <dbReference type="ARBA" id="ARBA00023203"/>
    </source>
</evidence>
<evidence type="ECO:0000256" key="9">
    <source>
        <dbReference type="ARBA" id="ARBA00022490"/>
    </source>
</evidence>
<proteinExistence type="inferred from homology"/>
<evidence type="ECO:0000256" key="3">
    <source>
        <dbReference type="ARBA" id="ARBA00004466"/>
    </source>
</evidence>
<keyword evidence="11" id="KW-0106">Calcium</keyword>
<dbReference type="GO" id="GO:0051015">
    <property type="term" value="F:actin filament binding"/>
    <property type="evidence" value="ECO:0007669"/>
    <property type="project" value="InterPro"/>
</dbReference>
<name>A0A6P8R0J7_GEOSA</name>
<dbReference type="GO" id="GO:0051014">
    <property type="term" value="P:actin filament severing"/>
    <property type="evidence" value="ECO:0007669"/>
    <property type="project" value="TreeGrafter"/>
</dbReference>
<dbReference type="SUPFAM" id="SSF47050">
    <property type="entry name" value="VHP, Villin headpiece domain"/>
    <property type="match status" value="1"/>
</dbReference>
<dbReference type="AlphaFoldDB" id="A0A6P8R0J7"/>
<dbReference type="GO" id="GO:0051016">
    <property type="term" value="P:barbed-end actin filament capping"/>
    <property type="evidence" value="ECO:0007669"/>
    <property type="project" value="TreeGrafter"/>
</dbReference>
<dbReference type="GO" id="GO:0008154">
    <property type="term" value="P:actin polymerization or depolymerization"/>
    <property type="evidence" value="ECO:0007669"/>
    <property type="project" value="TreeGrafter"/>
</dbReference>
<dbReference type="FunFam" id="3.40.20.10:FF:000001">
    <property type="entry name" value="Gelsolin"/>
    <property type="match status" value="1"/>
</dbReference>
<keyword evidence="10" id="KW-0677">Repeat</keyword>
<evidence type="ECO:0000256" key="11">
    <source>
        <dbReference type="ARBA" id="ARBA00022837"/>
    </source>
</evidence>
<keyword evidence="9" id="KW-0963">Cytoplasm</keyword>
<dbReference type="Gene3D" id="1.10.950.10">
    <property type="entry name" value="Villin headpiece domain"/>
    <property type="match status" value="1"/>
</dbReference>
<evidence type="ECO:0000256" key="5">
    <source>
        <dbReference type="ARBA" id="ARBA00004510"/>
    </source>
</evidence>
<keyword evidence="12" id="KW-0009">Actin-binding</keyword>
<feature type="domain" description="HP" evidence="15">
    <location>
        <begin position="669"/>
        <end position="735"/>
    </location>
</feature>
<evidence type="ECO:0000256" key="7">
    <source>
        <dbReference type="ARBA" id="ARBA00017436"/>
    </source>
</evidence>
<dbReference type="FunFam" id="3.40.20.10:FF:000002">
    <property type="entry name" value="Gelsolin"/>
    <property type="match status" value="1"/>
</dbReference>
<evidence type="ECO:0000256" key="2">
    <source>
        <dbReference type="ARBA" id="ARBA00004245"/>
    </source>
</evidence>
<dbReference type="GO" id="GO:0005546">
    <property type="term" value="F:phosphatidylinositol-4,5-bisphosphate binding"/>
    <property type="evidence" value="ECO:0007669"/>
    <property type="project" value="TreeGrafter"/>
</dbReference>
<dbReference type="GO" id="GO:0005737">
    <property type="term" value="C:cytoplasm"/>
    <property type="evidence" value="ECO:0007669"/>
    <property type="project" value="TreeGrafter"/>
</dbReference>
<dbReference type="CDD" id="cd11290">
    <property type="entry name" value="gelsolin_S1_like"/>
    <property type="match status" value="1"/>
</dbReference>
<dbReference type="PANTHER" id="PTHR11977">
    <property type="entry name" value="VILLIN"/>
    <property type="match status" value="1"/>
</dbReference>
<dbReference type="SMART" id="SM00262">
    <property type="entry name" value="GEL"/>
    <property type="match status" value="5"/>
</dbReference>
<comment type="similarity">
    <text evidence="6">Belongs to the villin/gelsolin family.</text>
</comment>
<dbReference type="CTD" id="7429"/>
<evidence type="ECO:0000256" key="4">
    <source>
        <dbReference type="ARBA" id="ARBA00004495"/>
    </source>
</evidence>
<dbReference type="GO" id="GO:0005902">
    <property type="term" value="C:microvillus"/>
    <property type="evidence" value="ECO:0007669"/>
    <property type="project" value="UniProtKB-SubCell"/>
</dbReference>
<dbReference type="GO" id="GO:2000392">
    <property type="term" value="P:regulation of lamellipodium morphogenesis"/>
    <property type="evidence" value="ECO:0007669"/>
    <property type="project" value="TreeGrafter"/>
</dbReference>
<gene>
    <name evidence="17" type="primary">VIL1</name>
</gene>
<sequence length="735" mass="83333">MTQLNSIVTKALNKTTPGMQIWRIESMEMVPVPQKSYGNFFEGDCYVLLMTHKASNSFTYDIHYWIGARSTQDEQGAAAIFTMLMDEHLGGLAVQHREAQGFESEVFRGYFKQGIIYKQGGVASGMKHVETNTYNVQRLLHVKGKKNVVAGEVEMKWNSFNKGDVFLLDLGKLIAQWNGPESNHMERIKDCYILDQGGQKIYVWKGKNSTKDERLQAMDRALNFIKAKNYSSSTYVETENDGAESAMFKQLFQKWTVKNQSVGLGKTHTVGKVAKVEQVKFDAATMYAKPEMAAQQKMVDDGSGEVEVWRVENLELAPVDRRYLGHFYGGDCYLILYQYQVNNKVHYILYMWQGRHASQDEIAASAYHAVAVDQKYDGQPVQVRVPMGKEPAHLMAIFKGRMVVYEGGTSRVTNEDSPPPAVRLFQVHGTNEYNTKAFEVPVRASTLNSNDVFILKTPGSTYLWCGKGCSGDEREMAKYVTDFISRGEKVVIAEGQEPNEFWAALGGKSQYANNKRLQEESQDVTPRLFECSNKTGKFIATEITDFNQDDLEEDELFLLDTWDQLFFWIGKNANEKEKKDAAITAQEYLKSHPSGRDPDTPIIVVKQGFEPPTFTGWFLAWDPFKWNQTKKSYEELKAELGDPSIIDQINTELSNVQLEVFTSKTIFTSGSMKSYPAEQLVNKQAEELPAGVDPTRKEDYLSSEDFMAIFGMSSSTFNKMPAWKQQNLKKSKGLF</sequence>
<evidence type="ECO:0000313" key="16">
    <source>
        <dbReference type="Proteomes" id="UP000515159"/>
    </source>
</evidence>
<dbReference type="InterPro" id="IPR007123">
    <property type="entry name" value="Gelsolin-like_dom"/>
</dbReference>
<evidence type="ECO:0000256" key="13">
    <source>
        <dbReference type="ARBA" id="ARBA00023212"/>
    </source>
</evidence>
<keyword evidence="14" id="KW-0966">Cell projection</keyword>
<dbReference type="FunFam" id="3.40.20.10:FF:000005">
    <property type="entry name" value="Gelsolin"/>
    <property type="match status" value="1"/>
</dbReference>
<dbReference type="SUPFAM" id="SSF55753">
    <property type="entry name" value="Actin depolymerizing proteins"/>
    <property type="match status" value="5"/>
</dbReference>
<evidence type="ECO:0000256" key="1">
    <source>
        <dbReference type="ARBA" id="ARBA00004105"/>
    </source>
</evidence>
<dbReference type="InterPro" id="IPR029006">
    <property type="entry name" value="ADF-H/Gelsolin-like_dom_sf"/>
</dbReference>
<dbReference type="Proteomes" id="UP000515159">
    <property type="component" value="Chromosome 5"/>
</dbReference>
<dbReference type="InterPro" id="IPR003128">
    <property type="entry name" value="Villin_headpiece"/>
</dbReference>
<dbReference type="SMART" id="SM00153">
    <property type="entry name" value="VHP"/>
    <property type="match status" value="1"/>
</dbReference>
<dbReference type="GO" id="GO:0032433">
    <property type="term" value="C:filopodium tip"/>
    <property type="evidence" value="ECO:0007669"/>
    <property type="project" value="UniProtKB-SubCell"/>
</dbReference>
<dbReference type="PRINTS" id="PR00597">
    <property type="entry name" value="GELSOLIN"/>
</dbReference>
<protein>
    <recommendedName>
        <fullName evidence="7">Villin-1</fullName>
    </recommendedName>
</protein>
<dbReference type="Pfam" id="PF00626">
    <property type="entry name" value="Gelsolin"/>
    <property type="match status" value="6"/>
</dbReference>
<dbReference type="GO" id="GO:0001726">
    <property type="term" value="C:ruffle"/>
    <property type="evidence" value="ECO:0007669"/>
    <property type="project" value="UniProtKB-SubCell"/>
</dbReference>
<evidence type="ECO:0000259" key="15">
    <source>
        <dbReference type="PROSITE" id="PS51089"/>
    </source>
</evidence>
<dbReference type="PROSITE" id="PS51089">
    <property type="entry name" value="HP"/>
    <property type="match status" value="1"/>
</dbReference>
<dbReference type="GO" id="GO:0030027">
    <property type="term" value="C:lamellipodium"/>
    <property type="evidence" value="ECO:0007669"/>
    <property type="project" value="UniProtKB-SubCell"/>
</dbReference>
<keyword evidence="8" id="KW-0117">Actin capping</keyword>
<dbReference type="CDD" id="cd11288">
    <property type="entry name" value="gelsolin_S5_like"/>
    <property type="match status" value="1"/>
</dbReference>
<dbReference type="InterPro" id="IPR007122">
    <property type="entry name" value="Villin/Gelsolin"/>
</dbReference>
<evidence type="ECO:0000256" key="8">
    <source>
        <dbReference type="ARBA" id="ARBA00022467"/>
    </source>
</evidence>
<dbReference type="FunFam" id="3.40.20.10:FF:000004">
    <property type="entry name" value="Gelsolin"/>
    <property type="match status" value="1"/>
</dbReference>
<reference evidence="17" key="1">
    <citation type="submission" date="2025-08" db="UniProtKB">
        <authorList>
            <consortium name="RefSeq"/>
        </authorList>
    </citation>
    <scope>IDENTIFICATION</scope>
</reference>
<dbReference type="SUPFAM" id="SSF82754">
    <property type="entry name" value="C-terminal, gelsolin-like domain of Sec23/24"/>
    <property type="match status" value="1"/>
</dbReference>
<dbReference type="Pfam" id="PF02209">
    <property type="entry name" value="VHP"/>
    <property type="match status" value="1"/>
</dbReference>
<organism evidence="16 17">
    <name type="scientific">Geotrypetes seraphini</name>
    <name type="common">Gaboon caecilian</name>
    <name type="synonym">Caecilia seraphini</name>
    <dbReference type="NCBI Taxonomy" id="260995"/>
    <lineage>
        <taxon>Eukaryota</taxon>
        <taxon>Metazoa</taxon>
        <taxon>Chordata</taxon>
        <taxon>Craniata</taxon>
        <taxon>Vertebrata</taxon>
        <taxon>Euteleostomi</taxon>
        <taxon>Amphibia</taxon>
        <taxon>Gymnophiona</taxon>
        <taxon>Geotrypetes</taxon>
    </lineage>
</organism>
<dbReference type="PANTHER" id="PTHR11977:SF35">
    <property type="entry name" value="VILLIN-1"/>
    <property type="match status" value="1"/>
</dbReference>
<evidence type="ECO:0000313" key="17">
    <source>
        <dbReference type="RefSeq" id="XP_033801620.1"/>
    </source>
</evidence>
<dbReference type="GO" id="GO:0015629">
    <property type="term" value="C:actin cytoskeleton"/>
    <property type="evidence" value="ECO:0007669"/>
    <property type="project" value="TreeGrafter"/>
</dbReference>
<dbReference type="InterPro" id="IPR036180">
    <property type="entry name" value="Gelsolin-like_dom_sf"/>
</dbReference>
<dbReference type="Gene3D" id="3.40.20.10">
    <property type="entry name" value="Severin"/>
    <property type="match status" value="6"/>
</dbReference>
<dbReference type="InterPro" id="IPR036886">
    <property type="entry name" value="Villin_headpiece_dom_sf"/>
</dbReference>
<evidence type="ECO:0000256" key="14">
    <source>
        <dbReference type="ARBA" id="ARBA00023273"/>
    </source>
</evidence>
<dbReference type="FunFam" id="1.10.950.10:FF:000005">
    <property type="entry name" value="Villin-1"/>
    <property type="match status" value="1"/>
</dbReference>
<keyword evidence="16" id="KW-1185">Reference proteome</keyword>
<dbReference type="RefSeq" id="XP_033801620.1">
    <property type="nucleotide sequence ID" value="XM_033945729.1"/>
</dbReference>
<keyword evidence="13" id="KW-0206">Cytoskeleton</keyword>
<dbReference type="CDD" id="cd11293">
    <property type="entry name" value="gelsolin_S4_like"/>
    <property type="match status" value="1"/>
</dbReference>
<accession>A0A6P8R0J7</accession>